<dbReference type="EMBL" id="OU466857">
    <property type="protein sequence ID" value="CAH2036595.1"/>
    <property type="molecule type" value="Genomic_DNA"/>
</dbReference>
<name>A0AAU9R9G9_THLAR</name>
<proteinExistence type="predicted"/>
<evidence type="ECO:0000313" key="1">
    <source>
        <dbReference type="EMBL" id="CAH2036595.1"/>
    </source>
</evidence>
<evidence type="ECO:0000313" key="2">
    <source>
        <dbReference type="Proteomes" id="UP000836841"/>
    </source>
</evidence>
<accession>A0AAU9R9G9</accession>
<dbReference type="AlphaFoldDB" id="A0AAU9R9G9"/>
<dbReference type="Proteomes" id="UP000836841">
    <property type="component" value="Chromosome 1"/>
</dbReference>
<gene>
    <name evidence="1" type="ORF">TAV2_LOCUS2596</name>
</gene>
<protein>
    <submittedName>
        <fullName evidence="1">Uncharacterized protein</fullName>
    </submittedName>
</protein>
<sequence length="61" mass="7188">MVLRKKLPPSESPHWQRRIVSAPTHQTRKIHVGNGVRHFTGDSTPQDRLYVNVTWIHHPWT</sequence>
<organism evidence="1 2">
    <name type="scientific">Thlaspi arvense</name>
    <name type="common">Field penny-cress</name>
    <dbReference type="NCBI Taxonomy" id="13288"/>
    <lineage>
        <taxon>Eukaryota</taxon>
        <taxon>Viridiplantae</taxon>
        <taxon>Streptophyta</taxon>
        <taxon>Embryophyta</taxon>
        <taxon>Tracheophyta</taxon>
        <taxon>Spermatophyta</taxon>
        <taxon>Magnoliopsida</taxon>
        <taxon>eudicotyledons</taxon>
        <taxon>Gunneridae</taxon>
        <taxon>Pentapetalae</taxon>
        <taxon>rosids</taxon>
        <taxon>malvids</taxon>
        <taxon>Brassicales</taxon>
        <taxon>Brassicaceae</taxon>
        <taxon>Thlaspideae</taxon>
        <taxon>Thlaspi</taxon>
    </lineage>
</organism>
<reference evidence="1 2" key="1">
    <citation type="submission" date="2022-03" db="EMBL/GenBank/DDBJ databases">
        <authorList>
            <person name="Nunn A."/>
            <person name="Chopra R."/>
            <person name="Nunn A."/>
            <person name="Contreras Garrido A."/>
        </authorList>
    </citation>
    <scope>NUCLEOTIDE SEQUENCE [LARGE SCALE GENOMIC DNA]</scope>
</reference>
<keyword evidence="2" id="KW-1185">Reference proteome</keyword>